<dbReference type="Proteomes" id="UP001174909">
    <property type="component" value="Unassembled WGS sequence"/>
</dbReference>
<dbReference type="InterPro" id="IPR050483">
    <property type="entry name" value="CoA-transferase_III_domain"/>
</dbReference>
<dbReference type="InterPro" id="IPR023606">
    <property type="entry name" value="CoA-Trfase_III_dom_1_sf"/>
</dbReference>
<dbReference type="PANTHER" id="PTHR48207">
    <property type="entry name" value="SUCCINATE--HYDROXYMETHYLGLUTARATE COA-TRANSFERASE"/>
    <property type="match status" value="1"/>
</dbReference>
<protein>
    <submittedName>
        <fullName evidence="3">Succinate--hydroxymethylglutarate CoA-transferase</fullName>
    </submittedName>
</protein>
<dbReference type="InterPro" id="IPR003673">
    <property type="entry name" value="CoA-Trfase_fam_III"/>
</dbReference>
<dbReference type="Pfam" id="PF02515">
    <property type="entry name" value="CoA_transf_3"/>
    <property type="match status" value="1"/>
</dbReference>
<comment type="caution">
    <text evidence="3">The sequence shown here is derived from an EMBL/GenBank/DDBJ whole genome shotgun (WGS) entry which is preliminary data.</text>
</comment>
<dbReference type="Gene3D" id="3.40.50.10540">
    <property type="entry name" value="Crotonobetainyl-coa:carnitine coa-transferase, domain 1"/>
    <property type="match status" value="1"/>
</dbReference>
<dbReference type="EMBL" id="CASHTH010003053">
    <property type="protein sequence ID" value="CAI8039675.1"/>
    <property type="molecule type" value="Genomic_DNA"/>
</dbReference>
<dbReference type="PANTHER" id="PTHR48207:SF3">
    <property type="entry name" value="SUCCINATE--HYDROXYMETHYLGLUTARATE COA-TRANSFERASE"/>
    <property type="match status" value="1"/>
</dbReference>
<accession>A0AA35T0T4</accession>
<dbReference type="AlphaFoldDB" id="A0AA35T0T4"/>
<comment type="similarity">
    <text evidence="1">Belongs to the CoA-transferase III family.</text>
</comment>
<organism evidence="3 4">
    <name type="scientific">Geodia barretti</name>
    <name type="common">Barrett's horny sponge</name>
    <dbReference type="NCBI Taxonomy" id="519541"/>
    <lineage>
        <taxon>Eukaryota</taxon>
        <taxon>Metazoa</taxon>
        <taxon>Porifera</taxon>
        <taxon>Demospongiae</taxon>
        <taxon>Heteroscleromorpha</taxon>
        <taxon>Tetractinellida</taxon>
        <taxon>Astrophorina</taxon>
        <taxon>Geodiidae</taxon>
        <taxon>Geodia</taxon>
    </lineage>
</organism>
<dbReference type="InterPro" id="IPR044855">
    <property type="entry name" value="CoA-Trfase_III_dom3_sf"/>
</dbReference>
<gene>
    <name evidence="3" type="ORF">GBAR_LOCUS22108</name>
</gene>
<evidence type="ECO:0000313" key="4">
    <source>
        <dbReference type="Proteomes" id="UP001174909"/>
    </source>
</evidence>
<dbReference type="SUPFAM" id="SSF89796">
    <property type="entry name" value="CoA-transferase family III (CaiB/BaiF)"/>
    <property type="match status" value="1"/>
</dbReference>
<proteinExistence type="inferred from homology"/>
<name>A0AA35T0T4_GEOBA</name>
<keyword evidence="2" id="KW-0808">Transferase</keyword>
<evidence type="ECO:0000256" key="1">
    <source>
        <dbReference type="ARBA" id="ARBA00008383"/>
    </source>
</evidence>
<reference evidence="3" key="1">
    <citation type="submission" date="2023-03" db="EMBL/GenBank/DDBJ databases">
        <authorList>
            <person name="Steffen K."/>
            <person name="Cardenas P."/>
        </authorList>
    </citation>
    <scope>NUCLEOTIDE SEQUENCE</scope>
</reference>
<dbReference type="Gene3D" id="3.30.1540.10">
    <property type="entry name" value="formyl-coa transferase, domain 3"/>
    <property type="match status" value="1"/>
</dbReference>
<evidence type="ECO:0000256" key="2">
    <source>
        <dbReference type="ARBA" id="ARBA00022679"/>
    </source>
</evidence>
<evidence type="ECO:0000313" key="3">
    <source>
        <dbReference type="EMBL" id="CAI8039675.1"/>
    </source>
</evidence>
<dbReference type="GO" id="GO:0008410">
    <property type="term" value="F:CoA-transferase activity"/>
    <property type="evidence" value="ECO:0007669"/>
    <property type="project" value="TreeGrafter"/>
</dbReference>
<keyword evidence="4" id="KW-1185">Reference proteome</keyword>
<sequence>MMAYGSIVTALYHRDKTGDGQLIDTSLLDGQVAAMSYHATGYIGTGVEPHRLGSGHPSLVPYQSFQASDGFFILGVANPNLWERFCSAIGHPELKDDPKYATNPDRVTHRTELVNQLNSIFADHTSAHWVKVIDEAGVPVGPINKTSDVVADDQVKARNMFLEINHPRVPDLRVPNSPLKLTGTPAVLRRPPPLLGQHNEEVLTELGYDSQAFKDLTEAGAVGISVTE</sequence>